<dbReference type="EMBL" id="CP050124">
    <property type="protein sequence ID" value="QIP37395.1"/>
    <property type="molecule type" value="Genomic_DNA"/>
</dbReference>
<dbReference type="KEGG" id="reb:XU06_00625"/>
<dbReference type="AlphaFoldDB" id="A0A6G9CK45"/>
<organism evidence="1 2">
    <name type="scientific">Rhodococcus erythropolis</name>
    <name type="common">Arthrobacter picolinophilus</name>
    <dbReference type="NCBI Taxonomy" id="1833"/>
    <lineage>
        <taxon>Bacteria</taxon>
        <taxon>Bacillati</taxon>
        <taxon>Actinomycetota</taxon>
        <taxon>Actinomycetes</taxon>
        <taxon>Mycobacteriales</taxon>
        <taxon>Nocardiaceae</taxon>
        <taxon>Rhodococcus</taxon>
        <taxon>Rhodococcus erythropolis group</taxon>
    </lineage>
</organism>
<sequence>MVTVTVCVDVDVNVKNCGILAAVLVGSVAKMGEKKIVSRITRGAGDMVGPAIVVVVIGAAAVFE</sequence>
<reference evidence="1 2" key="1">
    <citation type="submission" date="2020-03" db="EMBL/GenBank/DDBJ databases">
        <title>Screen low temperature-resistant strains for efficient degradation of petroleum hydrocarbons under the low temperature.</title>
        <authorList>
            <person name="Wang Y."/>
            <person name="Chen J."/>
        </authorList>
    </citation>
    <scope>NUCLEOTIDE SEQUENCE [LARGE SCALE GENOMIC DNA]</scope>
    <source>
        <strain evidence="1 2">KB1</strain>
    </source>
</reference>
<evidence type="ECO:0000313" key="1">
    <source>
        <dbReference type="EMBL" id="QIP37395.1"/>
    </source>
</evidence>
<accession>A0A6G9CK45</accession>
<dbReference type="Proteomes" id="UP000502345">
    <property type="component" value="Chromosome"/>
</dbReference>
<proteinExistence type="predicted"/>
<gene>
    <name evidence="1" type="ORF">G9444_0150</name>
</gene>
<evidence type="ECO:0000313" key="2">
    <source>
        <dbReference type="Proteomes" id="UP000502345"/>
    </source>
</evidence>
<name>A0A6G9CK45_RHOER</name>
<protein>
    <submittedName>
        <fullName evidence="1">Uncharacterized protein</fullName>
    </submittedName>
</protein>